<dbReference type="OrthoDB" id="292920at2"/>
<dbReference type="InterPro" id="IPR059226">
    <property type="entry name" value="Choice_anch_Q_dom"/>
</dbReference>
<keyword evidence="6" id="KW-1185">Reference proteome</keyword>
<dbReference type="InterPro" id="IPR013517">
    <property type="entry name" value="FG-GAP"/>
</dbReference>
<dbReference type="Proteomes" id="UP000317835">
    <property type="component" value="Plasmid pElP_1"/>
</dbReference>
<evidence type="ECO:0000313" key="6">
    <source>
        <dbReference type="Proteomes" id="UP000317835"/>
    </source>
</evidence>
<comment type="similarity">
    <text evidence="1">Belongs to the intimin/invasin family.</text>
</comment>
<keyword evidence="2" id="KW-0732">Signal</keyword>
<evidence type="ECO:0000256" key="3">
    <source>
        <dbReference type="SAM" id="MobiDB-lite"/>
    </source>
</evidence>
<dbReference type="SUPFAM" id="SSF49373">
    <property type="entry name" value="Invasin/intimin cell-adhesion fragments"/>
    <property type="match status" value="1"/>
</dbReference>
<dbReference type="InterPro" id="IPR013783">
    <property type="entry name" value="Ig-like_fold"/>
</dbReference>
<name>A0A518HE53_9BACT</name>
<feature type="compositionally biased region" description="Basic residues" evidence="3">
    <location>
        <begin position="1"/>
        <end position="10"/>
    </location>
</feature>
<dbReference type="PROSITE" id="PS51127">
    <property type="entry name" value="BIG1"/>
    <property type="match status" value="1"/>
</dbReference>
<evidence type="ECO:0000256" key="1">
    <source>
        <dbReference type="ARBA" id="ARBA00010116"/>
    </source>
</evidence>
<dbReference type="NCBIfam" id="NF041518">
    <property type="entry name" value="choice_anch_Q"/>
    <property type="match status" value="1"/>
</dbReference>
<proteinExistence type="inferred from homology"/>
<dbReference type="Pfam" id="PF13517">
    <property type="entry name" value="FG-GAP_3"/>
    <property type="match status" value="1"/>
</dbReference>
<feature type="compositionally biased region" description="Basic and acidic residues" evidence="3">
    <location>
        <begin position="11"/>
        <end position="30"/>
    </location>
</feature>
<dbReference type="EMBL" id="CP036427">
    <property type="protein sequence ID" value="QDV39134.1"/>
    <property type="molecule type" value="Genomic_DNA"/>
</dbReference>
<feature type="region of interest" description="Disordered" evidence="3">
    <location>
        <begin position="678"/>
        <end position="700"/>
    </location>
</feature>
<dbReference type="SUPFAM" id="SSF69318">
    <property type="entry name" value="Integrin alpha N-terminal domain"/>
    <property type="match status" value="1"/>
</dbReference>
<protein>
    <submittedName>
        <fullName evidence="5">FG-GAP repeat protein</fullName>
    </submittedName>
</protein>
<dbReference type="RefSeq" id="WP_145279298.1">
    <property type="nucleotide sequence ID" value="NZ_CP036427.1"/>
</dbReference>
<dbReference type="PANTHER" id="PTHR46580:SF2">
    <property type="entry name" value="MAM DOMAIN-CONTAINING PROTEIN"/>
    <property type="match status" value="1"/>
</dbReference>
<gene>
    <name evidence="5" type="ORF">ElP_70980</name>
</gene>
<feature type="region of interest" description="Disordered" evidence="3">
    <location>
        <begin position="1"/>
        <end position="30"/>
    </location>
</feature>
<sequence>MSPNTTRRRAGRTDRRTHPAHPRPEPMEPRRLLAMIPVASLADAGPGTLRSAIELANLDPARDTIEFAPSLTGTIALSGALPELSSACDLAGPGASVLTVARGAEPGTPTFRIFAVPQGSVVTISGLTIAGGWALSGGGIDNAGTLTVRDCAVRGNTAYSRSEVLGSHGRGGGIHNSGTLTVRDCAVRDNAAYSRSEVLGSHGRGGGIYNSGTLTVVATTLSGNLATGLGDYKLVGGSGSGGGIDNSGTLAVIDSTLSGNSARGNFVGSGRGGGIRNAGTLELTRSTLMGNTAHVQDALMGGSSLGGGIDNAGTLTVTASTLSGNSATIDPGSPWGGVARGGGIGNAGTLTVTASTLADNSAGGDGGGIATDGEGSTLTIASSIFGDAGGGTLAVLGGALVSRGHNLLTDAPALALDPTDRVDIDPLLAPLGAYGGPTPTHALLPGSPAIDAAIPVAGVAADQRGVPRPQGSAPDIGAFESRGFSLAIAAGDRQVTPASTPFPEPLALAVASPFAEPTAGGRVTFASPPTGASAVLEGSPAAIDAAGRAGVTATANGVGGAYAVTARAAGAGEVPFALTNVVASIVLAPATVTGLVGQARTVTATVLDQDGRPLAGIPVAFRIVAGPNSAATGVVAPADGRTDADGHVRFSYPGRRAGIDTIEASTTLGRLTVGPVTTAVGRPRRPAPADSDGDGRSDRATYALDPAAGLGRFTIELSAGGTRALAFGGPGDRPVVADFDGDRIADPAVYGPGPDGINRLAYLRSSDGAARAVAFGGPGDRPVIGDFDGDGVDDLAVYGPGPDGIARFAVRPAADPAGAYAVPFGGPDDTPLAGDFDGDGRADLAVYGPGPRDGSSRFAIRPTGDPAAGFAVPFGGAGDGPVVGDYDGDGRDDVVVYGFSPLDGLIRFGILPSGPNDATFSRARGAFPVAFGGEQDAPLAADSDGDGRTDVAVYGFSPLDGAARFAILRSSDGRGASAALGTADSVGLPAAPGWSWWATRGGEASVGLRASPSAVTEAEAAGVAAGAAKPRRIRLQTEWARLVDAVLSG</sequence>
<accession>A0A518HE53</accession>
<dbReference type="AlphaFoldDB" id="A0A518HE53"/>
<dbReference type="InterPro" id="IPR011050">
    <property type="entry name" value="Pectin_lyase_fold/virulence"/>
</dbReference>
<dbReference type="PANTHER" id="PTHR46580">
    <property type="entry name" value="SENSOR KINASE-RELATED"/>
    <property type="match status" value="1"/>
</dbReference>
<evidence type="ECO:0000313" key="5">
    <source>
        <dbReference type="EMBL" id="QDV39134.1"/>
    </source>
</evidence>
<dbReference type="InterPro" id="IPR028994">
    <property type="entry name" value="Integrin_alpha_N"/>
</dbReference>
<geneLocation type="plasmid" evidence="6">
    <name>pelp_1</name>
</geneLocation>
<dbReference type="SUPFAM" id="SSF51126">
    <property type="entry name" value="Pectin lyase-like"/>
    <property type="match status" value="1"/>
</dbReference>
<organism evidence="5 6">
    <name type="scientific">Tautonia plasticadhaerens</name>
    <dbReference type="NCBI Taxonomy" id="2527974"/>
    <lineage>
        <taxon>Bacteria</taxon>
        <taxon>Pseudomonadati</taxon>
        <taxon>Planctomycetota</taxon>
        <taxon>Planctomycetia</taxon>
        <taxon>Isosphaerales</taxon>
        <taxon>Isosphaeraceae</taxon>
        <taxon>Tautonia</taxon>
    </lineage>
</organism>
<feature type="domain" description="Big-1" evidence="4">
    <location>
        <begin position="580"/>
        <end position="679"/>
    </location>
</feature>
<evidence type="ECO:0000256" key="2">
    <source>
        <dbReference type="ARBA" id="ARBA00022729"/>
    </source>
</evidence>
<dbReference type="InterPro" id="IPR003344">
    <property type="entry name" value="Big_1_dom"/>
</dbReference>
<evidence type="ECO:0000259" key="4">
    <source>
        <dbReference type="PROSITE" id="PS51127"/>
    </source>
</evidence>
<dbReference type="KEGG" id="tpla:ElP_70980"/>
<dbReference type="Gene3D" id="2.40.128.340">
    <property type="match status" value="1"/>
</dbReference>
<dbReference type="Gene3D" id="2.60.40.10">
    <property type="entry name" value="Immunoglobulins"/>
    <property type="match status" value="1"/>
</dbReference>
<keyword evidence="5" id="KW-0614">Plasmid</keyword>
<reference evidence="5 6" key="1">
    <citation type="submission" date="2019-02" db="EMBL/GenBank/DDBJ databases">
        <title>Deep-cultivation of Planctomycetes and their phenomic and genomic characterization uncovers novel biology.</title>
        <authorList>
            <person name="Wiegand S."/>
            <person name="Jogler M."/>
            <person name="Boedeker C."/>
            <person name="Pinto D."/>
            <person name="Vollmers J."/>
            <person name="Rivas-Marin E."/>
            <person name="Kohn T."/>
            <person name="Peeters S.H."/>
            <person name="Heuer A."/>
            <person name="Rast P."/>
            <person name="Oberbeckmann S."/>
            <person name="Bunk B."/>
            <person name="Jeske O."/>
            <person name="Meyerdierks A."/>
            <person name="Storesund J.E."/>
            <person name="Kallscheuer N."/>
            <person name="Luecker S."/>
            <person name="Lage O.M."/>
            <person name="Pohl T."/>
            <person name="Merkel B.J."/>
            <person name="Hornburger P."/>
            <person name="Mueller R.-W."/>
            <person name="Bruemmer F."/>
            <person name="Labrenz M."/>
            <person name="Spormann A.M."/>
            <person name="Op den Camp H."/>
            <person name="Overmann J."/>
            <person name="Amann R."/>
            <person name="Jetten M.S.M."/>
            <person name="Mascher T."/>
            <person name="Medema M.H."/>
            <person name="Devos D.P."/>
            <person name="Kaster A.-K."/>
            <person name="Ovreas L."/>
            <person name="Rohde M."/>
            <person name="Galperin M.Y."/>
            <person name="Jogler C."/>
        </authorList>
    </citation>
    <scope>NUCLEOTIDE SEQUENCE [LARGE SCALE GENOMIC DNA]</scope>
    <source>
        <strain evidence="5 6">ElP</strain>
        <plasmid evidence="6">pelp_1</plasmid>
    </source>
</reference>
<dbReference type="InterPro" id="IPR008964">
    <property type="entry name" value="Invasin/intimin_cell_adhesion"/>
</dbReference>